<reference evidence="2" key="1">
    <citation type="submission" date="2016-10" db="EMBL/GenBank/DDBJ databases">
        <authorList>
            <person name="Varghese N."/>
            <person name="Submissions S."/>
        </authorList>
    </citation>
    <scope>NUCLEOTIDE SEQUENCE [LARGE SCALE GENOMIC DNA]</scope>
    <source>
        <strain evidence="2">DSM 11706</strain>
    </source>
</reference>
<gene>
    <name evidence="1" type="ORF">SAMN05421670_1143</name>
</gene>
<dbReference type="EMBL" id="FOXU01000001">
    <property type="protein sequence ID" value="SFQ15765.1"/>
    <property type="molecule type" value="Genomic_DNA"/>
</dbReference>
<keyword evidence="2" id="KW-1185">Reference proteome</keyword>
<dbReference type="STRING" id="126156.SAMN05421670_1143"/>
<evidence type="ECO:0008006" key="3">
    <source>
        <dbReference type="Google" id="ProtNLM"/>
    </source>
</evidence>
<dbReference type="OrthoDB" id="2377048at2"/>
<dbReference type="AlphaFoldDB" id="A0A1I5W7P6"/>
<organism evidence="1 2">
    <name type="scientific">Psychrobacillus psychrotolerans</name>
    <dbReference type="NCBI Taxonomy" id="126156"/>
    <lineage>
        <taxon>Bacteria</taxon>
        <taxon>Bacillati</taxon>
        <taxon>Bacillota</taxon>
        <taxon>Bacilli</taxon>
        <taxon>Bacillales</taxon>
        <taxon>Bacillaceae</taxon>
        <taxon>Psychrobacillus</taxon>
    </lineage>
</organism>
<protein>
    <recommendedName>
        <fullName evidence="3">DUF3889 domain-containing protein</fullName>
    </recommendedName>
</protein>
<dbReference type="RefSeq" id="WP_093534995.1">
    <property type="nucleotide sequence ID" value="NZ_FOXU01000001.1"/>
</dbReference>
<dbReference type="Pfam" id="PF13028">
    <property type="entry name" value="DUF3889"/>
    <property type="match status" value="1"/>
</dbReference>
<evidence type="ECO:0000313" key="2">
    <source>
        <dbReference type="Proteomes" id="UP000198734"/>
    </source>
</evidence>
<dbReference type="Proteomes" id="UP000198734">
    <property type="component" value="Unassembled WGS sequence"/>
</dbReference>
<evidence type="ECO:0000313" key="1">
    <source>
        <dbReference type="EMBL" id="SFQ15765.1"/>
    </source>
</evidence>
<dbReference type="InterPro" id="IPR024987">
    <property type="entry name" value="DUF3889"/>
</dbReference>
<dbReference type="Gene3D" id="3.10.450.390">
    <property type="entry name" value="Protein of unknown function DUF3889"/>
    <property type="match status" value="1"/>
</dbReference>
<accession>A0A1I5W7P6</accession>
<proteinExistence type="predicted"/>
<name>A0A1I5W7P6_9BACI</name>
<sequence>MQKLIIELTIIASMQTLTTYIPTTAPTHQETPAYAKWGQVAVKETQSKFPHASIIDYLYEGSEPKENSTIEKFSLRLKDSDKEFGVSVKIEYITDTNELIHVQIHEVSD</sequence>